<evidence type="ECO:0000259" key="1">
    <source>
        <dbReference type="PROSITE" id="PS50075"/>
    </source>
</evidence>
<evidence type="ECO:0000313" key="2">
    <source>
        <dbReference type="EMBL" id="APH06470.1"/>
    </source>
</evidence>
<feature type="domain" description="Carrier" evidence="1">
    <location>
        <begin position="6"/>
        <end position="84"/>
    </location>
</feature>
<dbReference type="AlphaFoldDB" id="A0A1L3MW11"/>
<dbReference type="NCBIfam" id="NF005798">
    <property type="entry name" value="PRK07639.1"/>
    <property type="match status" value="1"/>
</dbReference>
<dbReference type="PROSITE" id="PS50075">
    <property type="entry name" value="CARRIER"/>
    <property type="match status" value="1"/>
</dbReference>
<dbReference type="OrthoDB" id="6370703at2"/>
<dbReference type="SUPFAM" id="SSF47336">
    <property type="entry name" value="ACP-like"/>
    <property type="match status" value="1"/>
</dbReference>
<dbReference type="KEGG" id="bwh:A9C19_17985"/>
<reference evidence="2 3" key="1">
    <citation type="journal article" date="2016" name="Sci. Rep.">
        <title>Complete genome sequence and transcriptomic analysis of a novel marine strain Bacillus weihaiensis reveals the mechanism of brown algae degradation.</title>
        <authorList>
            <person name="Zhu Y."/>
            <person name="Chen P."/>
            <person name="Bao Y."/>
            <person name="Men Y."/>
            <person name="Zeng Y."/>
            <person name="Yang J."/>
            <person name="Sun J."/>
            <person name="Sun Y."/>
        </authorList>
    </citation>
    <scope>NUCLEOTIDE SEQUENCE [LARGE SCALE GENOMIC DNA]</scope>
    <source>
        <strain evidence="2 3">Alg07</strain>
    </source>
</reference>
<dbReference type="Proteomes" id="UP000181936">
    <property type="component" value="Chromosome"/>
</dbReference>
<evidence type="ECO:0000313" key="3">
    <source>
        <dbReference type="Proteomes" id="UP000181936"/>
    </source>
</evidence>
<sequence length="84" mass="9852">MTRTKEEFIEAIYDLLKNKLNLPTIESFHENARLNEDLYMDSVMILELILFIELDLGIKLPDEKLSPKDFQTVGHVAEFLKNQQ</sequence>
<gene>
    <name evidence="2" type="ORF">A9C19_17985</name>
</gene>
<keyword evidence="3" id="KW-1185">Reference proteome</keyword>
<protein>
    <submittedName>
        <fullName evidence="2">Acyl carrier protein</fullName>
    </submittedName>
</protein>
<accession>A0A1L3MW11</accession>
<dbReference type="Gene3D" id="1.10.1200.10">
    <property type="entry name" value="ACP-like"/>
    <property type="match status" value="1"/>
</dbReference>
<dbReference type="RefSeq" id="WP_083584437.1">
    <property type="nucleotide sequence ID" value="NZ_CP016020.1"/>
</dbReference>
<name>A0A1L3MW11_9BACI</name>
<dbReference type="InterPro" id="IPR036736">
    <property type="entry name" value="ACP-like_sf"/>
</dbReference>
<dbReference type="InterPro" id="IPR009081">
    <property type="entry name" value="PP-bd_ACP"/>
</dbReference>
<dbReference type="EMBL" id="CP016020">
    <property type="protein sequence ID" value="APH06470.1"/>
    <property type="molecule type" value="Genomic_DNA"/>
</dbReference>
<dbReference type="STRING" id="1547283.A9C19_17985"/>
<dbReference type="Pfam" id="PF00550">
    <property type="entry name" value="PP-binding"/>
    <property type="match status" value="1"/>
</dbReference>
<proteinExistence type="predicted"/>
<organism evidence="2 3">
    <name type="scientific">Bacillus weihaiensis</name>
    <dbReference type="NCBI Taxonomy" id="1547283"/>
    <lineage>
        <taxon>Bacteria</taxon>
        <taxon>Bacillati</taxon>
        <taxon>Bacillota</taxon>
        <taxon>Bacilli</taxon>
        <taxon>Bacillales</taxon>
        <taxon>Bacillaceae</taxon>
        <taxon>Bacillus</taxon>
    </lineage>
</organism>